<keyword evidence="5" id="KW-0560">Oxidoreductase</keyword>
<dbReference type="PANTHER" id="PTHR42973">
    <property type="entry name" value="BINDING OXIDOREDUCTASE, PUTATIVE (AFU_ORTHOLOGUE AFUA_1G17690)-RELATED"/>
    <property type="match status" value="1"/>
</dbReference>
<dbReference type="SUPFAM" id="SSF56176">
    <property type="entry name" value="FAD-binding/transporter-associated domain-like"/>
    <property type="match status" value="1"/>
</dbReference>
<dbReference type="InterPro" id="IPR016167">
    <property type="entry name" value="FAD-bd_PCMH_sub1"/>
</dbReference>
<dbReference type="EMBL" id="KQ086136">
    <property type="protein sequence ID" value="KLO07485.1"/>
    <property type="molecule type" value="Genomic_DNA"/>
</dbReference>
<dbReference type="InterPro" id="IPR036318">
    <property type="entry name" value="FAD-bd_PCMH-like_sf"/>
</dbReference>
<dbReference type="GO" id="GO:0071949">
    <property type="term" value="F:FAD binding"/>
    <property type="evidence" value="ECO:0007669"/>
    <property type="project" value="InterPro"/>
</dbReference>
<keyword evidence="8" id="KW-1185">Reference proteome</keyword>
<keyword evidence="3" id="KW-0285">Flavoprotein</keyword>
<proteinExistence type="inferred from homology"/>
<sequence>MSNSFETFRAAFQGEIVTVESSDYEAAIARWAANATRKAKYVAFVKTTEDVSTALKFARDEGLPIAIRGGGHSTSGASSSEGGLVIDLSRYLNAVKIDVEAKRAYVGGGAIWEAVDKAAIAYGLASVAGADNTAGVGGLTLGGGQGWLSAEHGLVIDNLIQATMVIADGSVMTASATENPDLFWAIRGGGSNFGVCVEFVIQLHEQRKTVYSGFLIFPPHIVDAVLDVTEKWWKAGPGPKGSLVQIVTKGPPPDYHPCVLVIPFYNGSLDEGREKFKAFLELQPVDMTKEIPYENANALMNDYTRPGKQVYMRGVGQTQYSPSVVKETFSAVSERSAPDMQVMMIYDLFPREKINSIPKDACAFSTRGLAYNCIAIAVWEQASEMNNEKAKEHIEVLTKIVSSKEEDPSASLHRLYSNFIDDDSSRDGSAKVMFGENYPRLQQIKKKYDPELIFSKWFAVSPA</sequence>
<dbReference type="Gene3D" id="3.30.43.10">
    <property type="entry name" value="Uridine Diphospho-n-acetylenolpyruvylglucosamine Reductase, domain 2"/>
    <property type="match status" value="1"/>
</dbReference>
<dbReference type="PROSITE" id="PS51387">
    <property type="entry name" value="FAD_PCMH"/>
    <property type="match status" value="1"/>
</dbReference>
<name>A0A0H2R6Q5_9AGAM</name>
<dbReference type="Gene3D" id="3.40.462.20">
    <property type="match status" value="1"/>
</dbReference>
<dbReference type="OrthoDB" id="415825at2759"/>
<dbReference type="InterPro" id="IPR006094">
    <property type="entry name" value="Oxid_FAD_bind_N"/>
</dbReference>
<evidence type="ECO:0000256" key="4">
    <source>
        <dbReference type="ARBA" id="ARBA00022827"/>
    </source>
</evidence>
<dbReference type="InterPro" id="IPR012951">
    <property type="entry name" value="BBE"/>
</dbReference>
<reference evidence="7 8" key="1">
    <citation type="submission" date="2015-04" db="EMBL/GenBank/DDBJ databases">
        <title>Complete genome sequence of Schizopora paradoxa KUC8140, a cosmopolitan wood degrader in East Asia.</title>
        <authorList>
            <consortium name="DOE Joint Genome Institute"/>
            <person name="Min B."/>
            <person name="Park H."/>
            <person name="Jang Y."/>
            <person name="Kim J.-J."/>
            <person name="Kim K.H."/>
            <person name="Pangilinan J."/>
            <person name="Lipzen A."/>
            <person name="Riley R."/>
            <person name="Grigoriev I.V."/>
            <person name="Spatafora J.W."/>
            <person name="Choi I.-G."/>
        </authorList>
    </citation>
    <scope>NUCLEOTIDE SEQUENCE [LARGE SCALE GENOMIC DNA]</scope>
    <source>
        <strain evidence="7 8">KUC8140</strain>
    </source>
</reference>
<dbReference type="InParanoid" id="A0A0H2R6Q5"/>
<dbReference type="STRING" id="27342.A0A0H2R6Q5"/>
<dbReference type="Gene3D" id="3.30.465.10">
    <property type="match status" value="1"/>
</dbReference>
<feature type="domain" description="FAD-binding PCMH-type" evidence="6">
    <location>
        <begin position="34"/>
        <end position="206"/>
    </location>
</feature>
<evidence type="ECO:0000256" key="3">
    <source>
        <dbReference type="ARBA" id="ARBA00022630"/>
    </source>
</evidence>
<dbReference type="InterPro" id="IPR016169">
    <property type="entry name" value="FAD-bd_PCMH_sub2"/>
</dbReference>
<dbReference type="InterPro" id="IPR016166">
    <property type="entry name" value="FAD-bd_PCMH"/>
</dbReference>
<dbReference type="Pfam" id="PF08031">
    <property type="entry name" value="BBE"/>
    <property type="match status" value="1"/>
</dbReference>
<keyword evidence="4" id="KW-0274">FAD</keyword>
<dbReference type="Proteomes" id="UP000053477">
    <property type="component" value="Unassembled WGS sequence"/>
</dbReference>
<accession>A0A0H2R6Q5</accession>
<organism evidence="7 8">
    <name type="scientific">Schizopora paradoxa</name>
    <dbReference type="NCBI Taxonomy" id="27342"/>
    <lineage>
        <taxon>Eukaryota</taxon>
        <taxon>Fungi</taxon>
        <taxon>Dikarya</taxon>
        <taxon>Basidiomycota</taxon>
        <taxon>Agaricomycotina</taxon>
        <taxon>Agaricomycetes</taxon>
        <taxon>Hymenochaetales</taxon>
        <taxon>Schizoporaceae</taxon>
        <taxon>Schizopora</taxon>
    </lineage>
</organism>
<evidence type="ECO:0000313" key="8">
    <source>
        <dbReference type="Proteomes" id="UP000053477"/>
    </source>
</evidence>
<dbReference type="Pfam" id="PF01565">
    <property type="entry name" value="FAD_binding_4"/>
    <property type="match status" value="1"/>
</dbReference>
<comment type="cofactor">
    <cofactor evidence="1">
        <name>FAD</name>
        <dbReference type="ChEBI" id="CHEBI:57692"/>
    </cofactor>
</comment>
<dbReference type="InterPro" id="IPR050416">
    <property type="entry name" value="FAD-linked_Oxidoreductase"/>
</dbReference>
<dbReference type="PANTHER" id="PTHR42973:SF39">
    <property type="entry name" value="FAD-BINDING PCMH-TYPE DOMAIN-CONTAINING PROTEIN"/>
    <property type="match status" value="1"/>
</dbReference>
<evidence type="ECO:0000256" key="1">
    <source>
        <dbReference type="ARBA" id="ARBA00001974"/>
    </source>
</evidence>
<comment type="similarity">
    <text evidence="2">Belongs to the oxygen-dependent FAD-linked oxidoreductase family.</text>
</comment>
<evidence type="ECO:0000259" key="6">
    <source>
        <dbReference type="PROSITE" id="PS51387"/>
    </source>
</evidence>
<evidence type="ECO:0000313" key="7">
    <source>
        <dbReference type="EMBL" id="KLO07485.1"/>
    </source>
</evidence>
<evidence type="ECO:0000256" key="2">
    <source>
        <dbReference type="ARBA" id="ARBA00005466"/>
    </source>
</evidence>
<dbReference type="AlphaFoldDB" id="A0A0H2R6Q5"/>
<protein>
    <submittedName>
        <fullName evidence="7">FAD-binding domain-containing protein</fullName>
    </submittedName>
</protein>
<dbReference type="GO" id="GO:0016491">
    <property type="term" value="F:oxidoreductase activity"/>
    <property type="evidence" value="ECO:0007669"/>
    <property type="project" value="UniProtKB-KW"/>
</dbReference>
<gene>
    <name evidence="7" type="ORF">SCHPADRAFT_909430</name>
</gene>
<evidence type="ECO:0000256" key="5">
    <source>
        <dbReference type="ARBA" id="ARBA00023002"/>
    </source>
</evidence>